<evidence type="ECO:0000313" key="2">
    <source>
        <dbReference type="EMBL" id="RHE42149.1"/>
    </source>
</evidence>
<keyword evidence="1" id="KW-0812">Transmembrane</keyword>
<name>A0A414JC46_9FIRM</name>
<feature type="transmembrane region" description="Helical" evidence="1">
    <location>
        <begin position="73"/>
        <end position="92"/>
    </location>
</feature>
<dbReference type="AlphaFoldDB" id="A0A414JC46"/>
<sequence>MKELINQILNFWSNYWGDSLFSYLLILAAAYLLIFKRKEENVKYVLNYLLIMLFLFFCPLTAAVIQKCIGESVYWRVLWLIPSSPVIALAMTELIKDHQKNMQMLLVVLCIGIVAVSGKEVYLAGNYTRVHNYQQVPDEVAGICELIQADAQGKKFTFASDDDISSYVRVYDPSIYNLLGRNARSTQGRARKLYYEINSPEPDYRIIARGGKKLKCNYLALKITADEQKEVLAEAGYQEIGSIGRYTIFRLGNHVTDYRNTKILGD</sequence>
<protein>
    <submittedName>
        <fullName evidence="2">Uncharacterized protein</fullName>
    </submittedName>
</protein>
<feature type="transmembrane region" description="Helical" evidence="1">
    <location>
        <begin position="15"/>
        <end position="34"/>
    </location>
</feature>
<feature type="transmembrane region" description="Helical" evidence="1">
    <location>
        <begin position="46"/>
        <end position="67"/>
    </location>
</feature>
<reference evidence="2 3" key="1">
    <citation type="submission" date="2018-08" db="EMBL/GenBank/DDBJ databases">
        <title>A genome reference for cultivated species of the human gut microbiota.</title>
        <authorList>
            <person name="Zou Y."/>
            <person name="Xue W."/>
            <person name="Luo G."/>
        </authorList>
    </citation>
    <scope>NUCLEOTIDE SEQUENCE [LARGE SCALE GENOMIC DNA]</scope>
    <source>
        <strain evidence="2 3">AM28-23</strain>
    </source>
</reference>
<dbReference type="Proteomes" id="UP000283745">
    <property type="component" value="Unassembled WGS sequence"/>
</dbReference>
<dbReference type="RefSeq" id="WP_118049390.1">
    <property type="nucleotide sequence ID" value="NZ_CABJFK010000001.1"/>
</dbReference>
<proteinExistence type="predicted"/>
<dbReference type="EMBL" id="QSKF01000001">
    <property type="protein sequence ID" value="RHE42149.1"/>
    <property type="molecule type" value="Genomic_DNA"/>
</dbReference>
<evidence type="ECO:0000256" key="1">
    <source>
        <dbReference type="SAM" id="Phobius"/>
    </source>
</evidence>
<accession>A0A414JC46</accession>
<keyword evidence="1" id="KW-1133">Transmembrane helix</keyword>
<comment type="caution">
    <text evidence="2">The sequence shown here is derived from an EMBL/GenBank/DDBJ whole genome shotgun (WGS) entry which is preliminary data.</text>
</comment>
<feature type="transmembrane region" description="Helical" evidence="1">
    <location>
        <begin position="104"/>
        <end position="125"/>
    </location>
</feature>
<keyword evidence="1" id="KW-0472">Membrane</keyword>
<organism evidence="2 3">
    <name type="scientific">Blautia obeum</name>
    <dbReference type="NCBI Taxonomy" id="40520"/>
    <lineage>
        <taxon>Bacteria</taxon>
        <taxon>Bacillati</taxon>
        <taxon>Bacillota</taxon>
        <taxon>Clostridia</taxon>
        <taxon>Lachnospirales</taxon>
        <taxon>Lachnospiraceae</taxon>
        <taxon>Blautia</taxon>
    </lineage>
</organism>
<evidence type="ECO:0000313" key="3">
    <source>
        <dbReference type="Proteomes" id="UP000283745"/>
    </source>
</evidence>
<gene>
    <name evidence="2" type="ORF">DW740_02275</name>
</gene>